<evidence type="ECO:0000313" key="2">
    <source>
        <dbReference type="EMBL" id="MBO8485579.1"/>
    </source>
</evidence>
<dbReference type="InterPro" id="IPR010359">
    <property type="entry name" value="IrrE_HExxH"/>
</dbReference>
<reference evidence="2" key="1">
    <citation type="submission" date="2020-10" db="EMBL/GenBank/DDBJ databases">
        <authorList>
            <person name="Gilroy R."/>
        </authorList>
    </citation>
    <scope>NUCLEOTIDE SEQUENCE</scope>
    <source>
        <strain evidence="2">B2-16538</strain>
    </source>
</reference>
<evidence type="ECO:0000313" key="3">
    <source>
        <dbReference type="Proteomes" id="UP000823750"/>
    </source>
</evidence>
<feature type="domain" description="IrrE N-terminal-like" evidence="1">
    <location>
        <begin position="25"/>
        <end position="148"/>
    </location>
</feature>
<reference evidence="2" key="2">
    <citation type="journal article" date="2021" name="PeerJ">
        <title>Extensive microbial diversity within the chicken gut microbiome revealed by metagenomics and culture.</title>
        <authorList>
            <person name="Gilroy R."/>
            <person name="Ravi A."/>
            <person name="Getino M."/>
            <person name="Pursley I."/>
            <person name="Horton D.L."/>
            <person name="Alikhan N.F."/>
            <person name="Baker D."/>
            <person name="Gharbi K."/>
            <person name="Hall N."/>
            <person name="Watson M."/>
            <person name="Adriaenssens E.M."/>
            <person name="Foster-Nyarko E."/>
            <person name="Jarju S."/>
            <person name="Secka A."/>
            <person name="Antonio M."/>
            <person name="Oren A."/>
            <person name="Chaudhuri R.R."/>
            <person name="La Ragione R."/>
            <person name="Hildebrand F."/>
            <person name="Pallen M.J."/>
        </authorList>
    </citation>
    <scope>NUCLEOTIDE SEQUENCE</scope>
    <source>
        <strain evidence="2">B2-16538</strain>
    </source>
</reference>
<accession>A0A9D9J5E7</accession>
<dbReference type="Pfam" id="PF06114">
    <property type="entry name" value="Peptidase_M78"/>
    <property type="match status" value="1"/>
</dbReference>
<dbReference type="Proteomes" id="UP000823750">
    <property type="component" value="Unassembled WGS sequence"/>
</dbReference>
<name>A0A9D9J5E7_9BACT</name>
<dbReference type="PANTHER" id="PTHR43236:SF1">
    <property type="entry name" value="BLL7220 PROTEIN"/>
    <property type="match status" value="1"/>
</dbReference>
<evidence type="ECO:0000259" key="1">
    <source>
        <dbReference type="Pfam" id="PF06114"/>
    </source>
</evidence>
<proteinExistence type="predicted"/>
<protein>
    <submittedName>
        <fullName evidence="2">ImmA/IrrE family metallo-endopeptidase</fullName>
    </submittedName>
</protein>
<dbReference type="EMBL" id="JADILX010000071">
    <property type="protein sequence ID" value="MBO8485579.1"/>
    <property type="molecule type" value="Genomic_DNA"/>
</dbReference>
<sequence length="223" mass="25064">MACKFRSDIGISMSEPVNAKTLLRRLEITAMYRPMSESSYGISCKSKSGRMFMLINSNSTRGRQHFTVAHELFHLFYDESPTPHICAKATNGTERNANLFAAALLLPKEGLLAMISPEEAIEHKVGLATILKIEQFYQVSRSTLLIRMKDIGLITENYFQKISGLPVKETAKEYGYDLSLYESGNKNLVISDFGEKARMLYEKGTISEGHYVELLKMIACGDE</sequence>
<gene>
    <name evidence="2" type="ORF">IAB78_04040</name>
</gene>
<dbReference type="Gene3D" id="1.10.10.2910">
    <property type="match status" value="1"/>
</dbReference>
<dbReference type="PANTHER" id="PTHR43236">
    <property type="entry name" value="ANTITOXIN HIGA1"/>
    <property type="match status" value="1"/>
</dbReference>
<organism evidence="2 3">
    <name type="scientific">Candidatus Cryptobacteroides excrementavium</name>
    <dbReference type="NCBI Taxonomy" id="2840759"/>
    <lineage>
        <taxon>Bacteria</taxon>
        <taxon>Pseudomonadati</taxon>
        <taxon>Bacteroidota</taxon>
        <taxon>Bacteroidia</taxon>
        <taxon>Bacteroidales</taxon>
        <taxon>Candidatus Cryptobacteroides</taxon>
    </lineage>
</organism>
<comment type="caution">
    <text evidence="2">The sequence shown here is derived from an EMBL/GenBank/DDBJ whole genome shotgun (WGS) entry which is preliminary data.</text>
</comment>
<dbReference type="InterPro" id="IPR052345">
    <property type="entry name" value="Rad_response_metalloprotease"/>
</dbReference>
<dbReference type="AlphaFoldDB" id="A0A9D9J5E7"/>